<gene>
    <name evidence="1" type="ORF">Lsan_2473</name>
</gene>
<comment type="caution">
    <text evidence="1">The sequence shown here is derived from an EMBL/GenBank/DDBJ whole genome shotgun (WGS) entry which is preliminary data.</text>
</comment>
<protein>
    <recommendedName>
        <fullName evidence="3">DUF4238 domain-containing protein</fullName>
    </recommendedName>
</protein>
<dbReference type="Proteomes" id="UP000054703">
    <property type="component" value="Unassembled WGS sequence"/>
</dbReference>
<dbReference type="OrthoDB" id="7864018at2"/>
<evidence type="ECO:0008006" key="3">
    <source>
        <dbReference type="Google" id="ProtNLM"/>
    </source>
</evidence>
<dbReference type="InterPro" id="IPR025332">
    <property type="entry name" value="DUF4238"/>
</dbReference>
<keyword evidence="2" id="KW-1185">Reference proteome</keyword>
<reference evidence="1 2" key="1">
    <citation type="submission" date="2015-11" db="EMBL/GenBank/DDBJ databases">
        <title>Genomic analysis of 38 Legionella species identifies large and diverse effector repertoires.</title>
        <authorList>
            <person name="Burstein D."/>
            <person name="Amaro F."/>
            <person name="Zusman T."/>
            <person name="Lifshitz Z."/>
            <person name="Cohen O."/>
            <person name="Gilbert J.A."/>
            <person name="Pupko T."/>
            <person name="Shuman H.A."/>
            <person name="Segal G."/>
        </authorList>
    </citation>
    <scope>NUCLEOTIDE SEQUENCE [LARGE SCALE GENOMIC DNA]</scope>
    <source>
        <strain evidence="1 2">SC-63-C7</strain>
    </source>
</reference>
<accession>A0A0W0YPN6</accession>
<dbReference type="PATRIC" id="fig|45074.5.peg.2654"/>
<evidence type="ECO:0000313" key="2">
    <source>
        <dbReference type="Proteomes" id="UP000054703"/>
    </source>
</evidence>
<dbReference type="AlphaFoldDB" id="A0A0W0YPN6"/>
<dbReference type="Pfam" id="PF14022">
    <property type="entry name" value="DUF4238"/>
    <property type="match status" value="1"/>
</dbReference>
<sequence>MLPSGSAYLRYTNIIMNIKKRHHYLPKVYLEGFPNQEDGRIWTYDKFNPYNPWSSSITNTAFTNKLYHVKDSEQNIDIVENYFANNIEGPAATPLKILREQKFPELEGRKALAAFFSLLIVRTPGYLKHIEQQHSRDLTQQLMITAKNKEYFHQTYKKAGIRESYDIIEKDRLSILNGEVSVALHKNRILDIMLKMSLTIETCFLNMHWALIKTNEEYPFITSDNPFFLNNPNISQNSFYKPGLGMPGSCAFIPISSYLTLMMVKQKDFIDEQIFSVDQERYDSNGNKINIPQIVEMLNDALALNCYKYIYYFKNCDKIKKILKTQSRMA</sequence>
<proteinExistence type="predicted"/>
<organism evidence="1 2">
    <name type="scientific">Legionella santicrucis</name>
    <dbReference type="NCBI Taxonomy" id="45074"/>
    <lineage>
        <taxon>Bacteria</taxon>
        <taxon>Pseudomonadati</taxon>
        <taxon>Pseudomonadota</taxon>
        <taxon>Gammaproteobacteria</taxon>
        <taxon>Legionellales</taxon>
        <taxon>Legionellaceae</taxon>
        <taxon>Legionella</taxon>
    </lineage>
</organism>
<name>A0A0W0YPN6_9GAMM</name>
<evidence type="ECO:0000313" key="1">
    <source>
        <dbReference type="EMBL" id="KTD58858.1"/>
    </source>
</evidence>
<dbReference type="EMBL" id="LNYU01000061">
    <property type="protein sequence ID" value="KTD58858.1"/>
    <property type="molecule type" value="Genomic_DNA"/>
</dbReference>